<dbReference type="Pfam" id="PF04919">
    <property type="entry name" value="DUF655"/>
    <property type="match status" value="1"/>
</dbReference>
<dbReference type="PANTHER" id="PTHR40734">
    <property type="entry name" value="TRNA-SPECIFIC ADENOSINE DEAMINASE-RELATED"/>
    <property type="match status" value="1"/>
</dbReference>
<reference evidence="2" key="1">
    <citation type="submission" date="2018-05" db="EMBL/GenBank/DDBJ databases">
        <authorList>
            <person name="Lanie J.A."/>
            <person name="Ng W.-L."/>
            <person name="Kazmierczak K.M."/>
            <person name="Andrzejewski T.M."/>
            <person name="Davidsen T.M."/>
            <person name="Wayne K.J."/>
            <person name="Tettelin H."/>
            <person name="Glass J.I."/>
            <person name="Rusch D."/>
            <person name="Podicherti R."/>
            <person name="Tsui H.-C.T."/>
            <person name="Winkler M.E."/>
        </authorList>
    </citation>
    <scope>NUCLEOTIDE SEQUENCE</scope>
</reference>
<dbReference type="AlphaFoldDB" id="A0A381R2I6"/>
<dbReference type="EMBL" id="UINC01001567">
    <property type="protein sequence ID" value="SUZ83803.1"/>
    <property type="molecule type" value="Genomic_DNA"/>
</dbReference>
<dbReference type="InterPro" id="IPR007003">
    <property type="entry name" value="DUF655"/>
</dbReference>
<evidence type="ECO:0008006" key="3">
    <source>
        <dbReference type="Google" id="ProtNLM"/>
    </source>
</evidence>
<accession>A0A381R2I6</accession>
<dbReference type="SUPFAM" id="SSF160975">
    <property type="entry name" value="AF1531-like"/>
    <property type="match status" value="1"/>
</dbReference>
<proteinExistence type="predicted"/>
<evidence type="ECO:0000256" key="1">
    <source>
        <dbReference type="SAM" id="MobiDB-lite"/>
    </source>
</evidence>
<name>A0A381R2I6_9ZZZZ</name>
<sequence>MQPTDGQETDEEPKGPYDDETRLRVLSIQERRPMGHEIQCITEPSLHIVRSRVNDVNGVEIGKAIVLPSDHLGPLSEVRLKDLSGSAQQEIVAALSASVKADSERHIGFYNRANNLSLKFHAFQLLPGIGNSKAIQMVQARGLAGWSSFEEIDEACRIDSVRLLAERYLMEMRDVAQTPRLLDLLVRSEL</sequence>
<dbReference type="PANTHER" id="PTHR40734:SF1">
    <property type="entry name" value="DNA-BINDING PROTEIN"/>
    <property type="match status" value="1"/>
</dbReference>
<protein>
    <recommendedName>
        <fullName evidence="3">DUF655 domain-containing protein</fullName>
    </recommendedName>
</protein>
<gene>
    <name evidence="2" type="ORF">METZ01_LOCUS36657</name>
</gene>
<organism evidence="2">
    <name type="scientific">marine metagenome</name>
    <dbReference type="NCBI Taxonomy" id="408172"/>
    <lineage>
        <taxon>unclassified sequences</taxon>
        <taxon>metagenomes</taxon>
        <taxon>ecological metagenomes</taxon>
    </lineage>
</organism>
<dbReference type="Gene3D" id="1.10.150.280">
    <property type="entry name" value="AF1531-like domain"/>
    <property type="match status" value="1"/>
</dbReference>
<evidence type="ECO:0000313" key="2">
    <source>
        <dbReference type="EMBL" id="SUZ83803.1"/>
    </source>
</evidence>
<feature type="region of interest" description="Disordered" evidence="1">
    <location>
        <begin position="1"/>
        <end position="20"/>
    </location>
</feature>